<dbReference type="FunFam" id="3.20.20.100:FF:000015">
    <property type="entry name" value="Oxidoreductase, aldo/keto reductase family"/>
    <property type="match status" value="1"/>
</dbReference>
<feature type="active site" description="Proton donor" evidence="4">
    <location>
        <position position="51"/>
    </location>
</feature>
<feature type="site" description="Lowers pKa of active site Tyr" evidence="6">
    <location>
        <position position="76"/>
    </location>
</feature>
<dbReference type="PROSITE" id="PS00798">
    <property type="entry name" value="ALDOKETO_REDUCTASE_1"/>
    <property type="match status" value="1"/>
</dbReference>
<dbReference type="InterPro" id="IPR018170">
    <property type="entry name" value="Aldo/ket_reductase_CS"/>
</dbReference>
<dbReference type="InterPro" id="IPR020471">
    <property type="entry name" value="AKR"/>
</dbReference>
<feature type="binding site" evidence="5">
    <location>
        <position position="109"/>
    </location>
    <ligand>
        <name>substrate</name>
    </ligand>
</feature>
<evidence type="ECO:0000259" key="7">
    <source>
        <dbReference type="Pfam" id="PF00248"/>
    </source>
</evidence>
<keyword evidence="2" id="KW-0521">NADP</keyword>
<sequence length="272" mass="31215">MDIPSLKKLSNGVSIPRLGLGVYKVPEDQVYDTVLSALDLGYRHIDTASFYGNEYGVGKAIRNSGIPREDIFVTSKVWNDDHGYDNALKAFERSMEKLSFDYLDLFLIHWPIPEGFPDTWKALEEINKTDRVGAIGVSNFLDHHLEELSKTANETPVVDQIELHPKLQQKSTVEYCRRHGIAVESWSPLGRARYLDDPLLTKMASNYDKSVAQLIIRWHLENDFIVIPKSVKAIRQKENANVFDFKLSTKDMEYLNQMNEDMRIGSHPNDMR</sequence>
<dbReference type="PROSITE" id="PS00063">
    <property type="entry name" value="ALDOKETO_REDUCTASE_3"/>
    <property type="match status" value="1"/>
</dbReference>
<evidence type="ECO:0000256" key="3">
    <source>
        <dbReference type="ARBA" id="ARBA00023002"/>
    </source>
</evidence>
<dbReference type="Pfam" id="PF00248">
    <property type="entry name" value="Aldo_ket_red"/>
    <property type="match status" value="1"/>
</dbReference>
<dbReference type="PANTHER" id="PTHR43827">
    <property type="entry name" value="2,5-DIKETO-D-GLUCONIC ACID REDUCTASE"/>
    <property type="match status" value="1"/>
</dbReference>
<evidence type="ECO:0000313" key="8">
    <source>
        <dbReference type="EMBL" id="ASN06636.1"/>
    </source>
</evidence>
<dbReference type="InterPro" id="IPR036812">
    <property type="entry name" value="NAD(P)_OxRdtase_dom_sf"/>
</dbReference>
<organism evidence="8 9">
    <name type="scientific">Virgibacillus necropolis</name>
    <dbReference type="NCBI Taxonomy" id="163877"/>
    <lineage>
        <taxon>Bacteria</taxon>
        <taxon>Bacillati</taxon>
        <taxon>Bacillota</taxon>
        <taxon>Bacilli</taxon>
        <taxon>Bacillales</taxon>
        <taxon>Bacillaceae</taxon>
        <taxon>Virgibacillus</taxon>
    </lineage>
</organism>
<dbReference type="PRINTS" id="PR00069">
    <property type="entry name" value="ALDKETRDTASE"/>
</dbReference>
<dbReference type="PANTHER" id="PTHR43827:SF3">
    <property type="entry name" value="NADP-DEPENDENT OXIDOREDUCTASE DOMAIN-CONTAINING PROTEIN"/>
    <property type="match status" value="1"/>
</dbReference>
<evidence type="ECO:0000256" key="6">
    <source>
        <dbReference type="PIRSR" id="PIRSR000097-3"/>
    </source>
</evidence>
<feature type="domain" description="NADP-dependent oxidoreductase" evidence="7">
    <location>
        <begin position="24"/>
        <end position="259"/>
    </location>
</feature>
<evidence type="ECO:0000256" key="1">
    <source>
        <dbReference type="ARBA" id="ARBA00007905"/>
    </source>
</evidence>
<dbReference type="SUPFAM" id="SSF51430">
    <property type="entry name" value="NAD(P)-linked oxidoreductase"/>
    <property type="match status" value="1"/>
</dbReference>
<dbReference type="AlphaFoldDB" id="A0A221MG49"/>
<dbReference type="EMBL" id="CP022437">
    <property type="protein sequence ID" value="ASN06636.1"/>
    <property type="molecule type" value="Genomic_DNA"/>
</dbReference>
<dbReference type="Proteomes" id="UP000204391">
    <property type="component" value="Chromosome"/>
</dbReference>
<dbReference type="Gene3D" id="3.20.20.100">
    <property type="entry name" value="NADP-dependent oxidoreductase domain"/>
    <property type="match status" value="1"/>
</dbReference>
<dbReference type="InterPro" id="IPR023210">
    <property type="entry name" value="NADP_OxRdtase_dom"/>
</dbReference>
<protein>
    <submittedName>
        <fullName evidence="8">Aldo/keto reductase</fullName>
    </submittedName>
</protein>
<dbReference type="PIRSF" id="PIRSF000097">
    <property type="entry name" value="AKR"/>
    <property type="match status" value="1"/>
</dbReference>
<keyword evidence="9" id="KW-1185">Reference proteome</keyword>
<evidence type="ECO:0000256" key="5">
    <source>
        <dbReference type="PIRSR" id="PIRSR000097-2"/>
    </source>
</evidence>
<evidence type="ECO:0000313" key="9">
    <source>
        <dbReference type="Proteomes" id="UP000204391"/>
    </source>
</evidence>
<reference evidence="8 9" key="1">
    <citation type="journal article" date="2003" name="Int. J. Syst. Evol. Microbiol.">
        <title>Virgibacillus carmonensis sp. nov., Virgibacillus necropolis sp. nov. and Virgibacillus picturae sp. nov., three novel species isolated from deteriorated mural paintings, transfer of the species of the genus salibacillus to Virgibacillus, as Virgibacillus marismortui comb. nov. and Virgibacillus salexigens comb. nov., and emended description of the genus Virgibacillus.</title>
        <authorList>
            <person name="Heyrman J."/>
            <person name="Logan N.A."/>
            <person name="Busse H.J."/>
            <person name="Balcaen A."/>
            <person name="Lebbe L."/>
            <person name="Rodriguez-Diaz M."/>
            <person name="Swings J."/>
            <person name="De Vos P."/>
        </authorList>
    </citation>
    <scope>NUCLEOTIDE SEQUENCE [LARGE SCALE GENOMIC DNA]</scope>
    <source>
        <strain evidence="8 9">LMG 19488</strain>
    </source>
</reference>
<evidence type="ECO:0000256" key="4">
    <source>
        <dbReference type="PIRSR" id="PIRSR000097-1"/>
    </source>
</evidence>
<dbReference type="KEGG" id="vne:CFK40_17220"/>
<name>A0A221MG49_9BACI</name>
<comment type="similarity">
    <text evidence="1">Belongs to the aldo/keto reductase family.</text>
</comment>
<accession>A0A221MG49</accession>
<gene>
    <name evidence="8" type="ORF">CFK40_17220</name>
</gene>
<evidence type="ECO:0000256" key="2">
    <source>
        <dbReference type="ARBA" id="ARBA00022857"/>
    </source>
</evidence>
<keyword evidence="3" id="KW-0560">Oxidoreductase</keyword>
<proteinExistence type="inferred from homology"/>
<dbReference type="RefSeq" id="WP_089533632.1">
    <property type="nucleotide sequence ID" value="NZ_CP022437.1"/>
</dbReference>
<dbReference type="GO" id="GO:0016616">
    <property type="term" value="F:oxidoreductase activity, acting on the CH-OH group of donors, NAD or NADP as acceptor"/>
    <property type="evidence" value="ECO:0007669"/>
    <property type="project" value="UniProtKB-ARBA"/>
</dbReference>